<evidence type="ECO:0000256" key="1">
    <source>
        <dbReference type="ARBA" id="ARBA00022529"/>
    </source>
</evidence>
<feature type="non-terminal residue" evidence="5">
    <location>
        <position position="1"/>
    </location>
</feature>
<organism evidence="5">
    <name type="scientific">uncultured Burkholderia sp</name>
    <dbReference type="NCBI Taxonomy" id="188058"/>
    <lineage>
        <taxon>Bacteria</taxon>
        <taxon>Pseudomonadati</taxon>
        <taxon>Pseudomonadota</taxon>
        <taxon>Betaproteobacteria</taxon>
        <taxon>Burkholderiales</taxon>
        <taxon>Burkholderiaceae</taxon>
        <taxon>Burkholderia</taxon>
        <taxon>environmental samples</taxon>
    </lineage>
</organism>
<keyword evidence="2 3" id="KW-0081">Bacteriolytic enzyme</keyword>
<evidence type="ECO:0000313" key="5">
    <source>
        <dbReference type="EMBL" id="AIA91203.1"/>
    </source>
</evidence>
<dbReference type="InterPro" id="IPR023346">
    <property type="entry name" value="Lysozyme-like_dom_sf"/>
</dbReference>
<comment type="similarity">
    <text evidence="3">Belongs to the glycosyl hydrolase 24 family.</text>
</comment>
<dbReference type="Pfam" id="PF00959">
    <property type="entry name" value="Phage_lysozyme"/>
    <property type="match status" value="1"/>
</dbReference>
<dbReference type="GO" id="GO:0009253">
    <property type="term" value="P:peptidoglycan catabolic process"/>
    <property type="evidence" value="ECO:0007669"/>
    <property type="project" value="InterPro"/>
</dbReference>
<dbReference type="InterPro" id="IPR023347">
    <property type="entry name" value="Lysozyme_dom_sf"/>
</dbReference>
<dbReference type="AlphaFoldDB" id="A0A060C3E5"/>
<keyword evidence="3" id="KW-0378">Hydrolase</keyword>
<evidence type="ECO:0000256" key="3">
    <source>
        <dbReference type="RuleBase" id="RU003788"/>
    </source>
</evidence>
<accession>A0A060C3E5</accession>
<dbReference type="GO" id="GO:0016998">
    <property type="term" value="P:cell wall macromolecule catabolic process"/>
    <property type="evidence" value="ECO:0007669"/>
    <property type="project" value="InterPro"/>
</dbReference>
<reference evidence="5" key="1">
    <citation type="journal article" date="2013" name="Environ. Microbiol.">
        <title>Seasonally variable intestinal metagenomes of the red palm weevil (Rhynchophorus ferrugineus).</title>
        <authorList>
            <person name="Jia S."/>
            <person name="Zhang X."/>
            <person name="Zhang G."/>
            <person name="Yin A."/>
            <person name="Zhang S."/>
            <person name="Li F."/>
            <person name="Wang L."/>
            <person name="Zhao D."/>
            <person name="Yun Q."/>
            <person name="Tala"/>
            <person name="Wang J."/>
            <person name="Sun G."/>
            <person name="Baabdullah M."/>
            <person name="Yu X."/>
            <person name="Hu S."/>
            <person name="Al-Mssallem I.S."/>
            <person name="Yu J."/>
        </authorList>
    </citation>
    <scope>NUCLEOTIDE SEQUENCE</scope>
</reference>
<keyword evidence="3" id="KW-0326">Glycosidase</keyword>
<dbReference type="GO" id="GO:0003796">
    <property type="term" value="F:lysozyme activity"/>
    <property type="evidence" value="ECO:0007669"/>
    <property type="project" value="UniProtKB-EC"/>
</dbReference>
<dbReference type="InterPro" id="IPR002196">
    <property type="entry name" value="Glyco_hydro_24"/>
</dbReference>
<sequence length="100" mass="10952">GVAASLALVAMLTFYGVSQDTAQETAQQAITTVEQFEGYVPESYRDPVGIWTKCFGDTTNVTPGAKYSFAECSKSLNDHFIEHPSRLCAACRIWQNSPRA</sequence>
<feature type="signal peptide" evidence="4">
    <location>
        <begin position="1"/>
        <end position="22"/>
    </location>
</feature>
<dbReference type="EMBL" id="KF123893">
    <property type="protein sequence ID" value="AIA91203.1"/>
    <property type="molecule type" value="Genomic_DNA"/>
</dbReference>
<dbReference type="EC" id="3.2.1.17" evidence="3"/>
<dbReference type="Gene3D" id="1.10.530.40">
    <property type="match status" value="1"/>
</dbReference>
<dbReference type="SUPFAM" id="SSF53955">
    <property type="entry name" value="Lysozyme-like"/>
    <property type="match status" value="1"/>
</dbReference>
<protein>
    <recommendedName>
        <fullName evidence="3">Lysozyme</fullName>
        <ecNumber evidence="3">3.2.1.17</ecNumber>
    </recommendedName>
</protein>
<comment type="catalytic activity">
    <reaction evidence="3">
        <text>Hydrolysis of (1-&gt;4)-beta-linkages between N-acetylmuramic acid and N-acetyl-D-glucosamine residues in a peptidoglycan and between N-acetyl-D-glucosamine residues in chitodextrins.</text>
        <dbReference type="EC" id="3.2.1.17"/>
    </reaction>
</comment>
<evidence type="ECO:0000256" key="4">
    <source>
        <dbReference type="SAM" id="SignalP"/>
    </source>
</evidence>
<dbReference type="GO" id="GO:0031640">
    <property type="term" value="P:killing of cells of another organism"/>
    <property type="evidence" value="ECO:0007669"/>
    <property type="project" value="UniProtKB-KW"/>
</dbReference>
<name>A0A060C3E5_9BURK</name>
<dbReference type="GO" id="GO:0042742">
    <property type="term" value="P:defense response to bacterium"/>
    <property type="evidence" value="ECO:0007669"/>
    <property type="project" value="UniProtKB-KW"/>
</dbReference>
<keyword evidence="4" id="KW-0732">Signal</keyword>
<keyword evidence="1 3" id="KW-0929">Antimicrobial</keyword>
<proteinExistence type="inferred from homology"/>
<feature type="chain" id="PRO_5001582382" description="Lysozyme" evidence="4">
    <location>
        <begin position="23"/>
        <end position="100"/>
    </location>
</feature>
<evidence type="ECO:0000256" key="2">
    <source>
        <dbReference type="ARBA" id="ARBA00022638"/>
    </source>
</evidence>